<dbReference type="InterPro" id="IPR001128">
    <property type="entry name" value="Cyt_P450"/>
</dbReference>
<evidence type="ECO:0000256" key="5">
    <source>
        <dbReference type="SAM" id="Phobius"/>
    </source>
</evidence>
<dbReference type="InParanoid" id="A0A151ZEI6"/>
<keyword evidence="3 4" id="KW-0408">Iron</keyword>
<keyword evidence="5" id="KW-0812">Transmembrane</keyword>
<keyword evidence="3 4" id="KW-0349">Heme</keyword>
<comment type="similarity">
    <text evidence="2 4">Belongs to the cytochrome P450 family.</text>
</comment>
<feature type="binding site" description="axial binding residue" evidence="3">
    <location>
        <position position="460"/>
    </location>
    <ligand>
        <name>heme</name>
        <dbReference type="ChEBI" id="CHEBI:30413"/>
    </ligand>
    <ligandPart>
        <name>Fe</name>
        <dbReference type="ChEBI" id="CHEBI:18248"/>
    </ligandPart>
</feature>
<feature type="transmembrane region" description="Helical" evidence="5">
    <location>
        <begin position="20"/>
        <end position="40"/>
    </location>
</feature>
<dbReference type="OMA" id="TSWACWN"/>
<evidence type="ECO:0000313" key="7">
    <source>
        <dbReference type="Proteomes" id="UP000076078"/>
    </source>
</evidence>
<dbReference type="PANTHER" id="PTHR24305:SF166">
    <property type="entry name" value="CYTOCHROME P450 12A4, MITOCHONDRIAL-RELATED"/>
    <property type="match status" value="1"/>
</dbReference>
<dbReference type="GO" id="GO:0005506">
    <property type="term" value="F:iron ion binding"/>
    <property type="evidence" value="ECO:0007669"/>
    <property type="project" value="InterPro"/>
</dbReference>
<accession>A0A151ZEI6</accession>
<keyword evidence="3 4" id="KW-0479">Metal-binding</keyword>
<comment type="caution">
    <text evidence="6">The sequence shown here is derived from an EMBL/GenBank/DDBJ whole genome shotgun (WGS) entry which is preliminary data.</text>
</comment>
<dbReference type="PROSITE" id="PS00086">
    <property type="entry name" value="CYTOCHROME_P450"/>
    <property type="match status" value="1"/>
</dbReference>
<dbReference type="Gene3D" id="1.10.630.10">
    <property type="entry name" value="Cytochrome P450"/>
    <property type="match status" value="1"/>
</dbReference>
<sequence length="515" mass="60872">MENFYQCSNNPMHSPIVGKINSLQIEYFFILIIISLGLLLSRAKREHFHIPICTTKHSFFKFWNRILRLELHLYYRDLMPDNPFPIFRTLFFGHEMIILQDPNDIKYVMNNRPEKYIRGKDVSDAINVNGSNVVGLEGHHWKTQRKFTASPFNTLKINRMDRDINDYSNRIMTRLSRSIDNPQCGIEVNISNETVCYTLDAIFKIAFGFELNLIEKSRFNEISRIAEYTSYGFPIVQKRVFSPFPYWRLFKTPTEKRFELLRELAYQVKDEIKYQWNSPHFEKTELLSGLFQEREQGIIDDESFVCNLMVYMITGHETSAKTLANFIWMVSENPEIQEKLQQEIDRELSILQSQLGHNLENLSFHHLDNFKYLQQVLLETLRLKPIVPVVFLEANQDDIINGHTEIYEGARIVIPYEMIYRSEKYFPNADQFDPERWSGVLFDHCNEHHLFPFGYGPKICPGRKLVKMEVLIYLIKFFKCFNVSPPTTPSHKNISEHLDFVLSTDKPIYVTIKNR</sequence>
<dbReference type="AlphaFoldDB" id="A0A151ZEI6"/>
<dbReference type="EMBL" id="LODT01000029">
    <property type="protein sequence ID" value="KYQ92304.1"/>
    <property type="molecule type" value="Genomic_DNA"/>
</dbReference>
<dbReference type="GO" id="GO:0004497">
    <property type="term" value="F:monooxygenase activity"/>
    <property type="evidence" value="ECO:0007669"/>
    <property type="project" value="UniProtKB-KW"/>
</dbReference>
<evidence type="ECO:0000256" key="1">
    <source>
        <dbReference type="ARBA" id="ARBA00001971"/>
    </source>
</evidence>
<evidence type="ECO:0000256" key="2">
    <source>
        <dbReference type="ARBA" id="ARBA00010617"/>
    </source>
</evidence>
<evidence type="ECO:0000256" key="3">
    <source>
        <dbReference type="PIRSR" id="PIRSR602401-1"/>
    </source>
</evidence>
<organism evidence="6 7">
    <name type="scientific">Tieghemostelium lacteum</name>
    <name type="common">Slime mold</name>
    <name type="synonym">Dictyostelium lacteum</name>
    <dbReference type="NCBI Taxonomy" id="361077"/>
    <lineage>
        <taxon>Eukaryota</taxon>
        <taxon>Amoebozoa</taxon>
        <taxon>Evosea</taxon>
        <taxon>Eumycetozoa</taxon>
        <taxon>Dictyostelia</taxon>
        <taxon>Dictyosteliales</taxon>
        <taxon>Raperosteliaceae</taxon>
        <taxon>Tieghemostelium</taxon>
    </lineage>
</organism>
<dbReference type="STRING" id="361077.A0A151ZEI6"/>
<dbReference type="PANTHER" id="PTHR24305">
    <property type="entry name" value="CYTOCHROME P450"/>
    <property type="match status" value="1"/>
</dbReference>
<dbReference type="Proteomes" id="UP000076078">
    <property type="component" value="Unassembled WGS sequence"/>
</dbReference>
<gene>
    <name evidence="6" type="ORF">DLAC_06266</name>
</gene>
<comment type="cofactor">
    <cofactor evidence="1 3">
        <name>heme</name>
        <dbReference type="ChEBI" id="CHEBI:30413"/>
    </cofactor>
</comment>
<dbReference type="Pfam" id="PF00067">
    <property type="entry name" value="p450"/>
    <property type="match status" value="1"/>
</dbReference>
<dbReference type="InterPro" id="IPR050121">
    <property type="entry name" value="Cytochrome_P450_monoxygenase"/>
</dbReference>
<dbReference type="GO" id="GO:0020037">
    <property type="term" value="F:heme binding"/>
    <property type="evidence" value="ECO:0007669"/>
    <property type="project" value="InterPro"/>
</dbReference>
<dbReference type="GO" id="GO:0016705">
    <property type="term" value="F:oxidoreductase activity, acting on paired donors, with incorporation or reduction of molecular oxygen"/>
    <property type="evidence" value="ECO:0007669"/>
    <property type="project" value="InterPro"/>
</dbReference>
<evidence type="ECO:0000256" key="4">
    <source>
        <dbReference type="RuleBase" id="RU000461"/>
    </source>
</evidence>
<keyword evidence="5" id="KW-0472">Membrane</keyword>
<dbReference type="InterPro" id="IPR036396">
    <property type="entry name" value="Cyt_P450_sf"/>
</dbReference>
<protein>
    <submittedName>
        <fullName evidence="6">Cytochrome P450 family protein</fullName>
    </submittedName>
</protein>
<dbReference type="OrthoDB" id="20571at2759"/>
<dbReference type="PRINTS" id="PR00463">
    <property type="entry name" value="EP450I"/>
</dbReference>
<keyword evidence="5" id="KW-1133">Transmembrane helix</keyword>
<name>A0A151ZEI6_TIELA</name>
<dbReference type="InterPro" id="IPR002401">
    <property type="entry name" value="Cyt_P450_E_grp-I"/>
</dbReference>
<keyword evidence="4" id="KW-0560">Oxidoreductase</keyword>
<evidence type="ECO:0000313" key="6">
    <source>
        <dbReference type="EMBL" id="KYQ92304.1"/>
    </source>
</evidence>
<dbReference type="InterPro" id="IPR017972">
    <property type="entry name" value="Cyt_P450_CS"/>
</dbReference>
<proteinExistence type="inferred from homology"/>
<dbReference type="SUPFAM" id="SSF48264">
    <property type="entry name" value="Cytochrome P450"/>
    <property type="match status" value="1"/>
</dbReference>
<reference evidence="6 7" key="1">
    <citation type="submission" date="2015-12" db="EMBL/GenBank/DDBJ databases">
        <title>Dictyostelia acquired genes for synthesis and detection of signals that induce cell-type specialization by lateral gene transfer from prokaryotes.</title>
        <authorList>
            <person name="Gloeckner G."/>
            <person name="Schaap P."/>
        </authorList>
    </citation>
    <scope>NUCLEOTIDE SEQUENCE [LARGE SCALE GENOMIC DNA]</scope>
    <source>
        <strain evidence="6 7">TK</strain>
    </source>
</reference>
<keyword evidence="7" id="KW-1185">Reference proteome</keyword>
<keyword evidence="4" id="KW-0503">Monooxygenase</keyword>
<dbReference type="PRINTS" id="PR00385">
    <property type="entry name" value="P450"/>
</dbReference>